<reference evidence="1 2" key="1">
    <citation type="submission" date="2019-04" db="EMBL/GenBank/DDBJ databases">
        <title>Friends and foes A comparative genomics study of 23 Aspergillus species from section Flavi.</title>
        <authorList>
            <consortium name="DOE Joint Genome Institute"/>
            <person name="Kjaerbolling I."/>
            <person name="Vesth T."/>
            <person name="Frisvad J.C."/>
            <person name="Nybo J.L."/>
            <person name="Theobald S."/>
            <person name="Kildgaard S."/>
            <person name="Isbrandt T."/>
            <person name="Kuo A."/>
            <person name="Sato A."/>
            <person name="Lyhne E.K."/>
            <person name="Kogle M.E."/>
            <person name="Wiebenga A."/>
            <person name="Kun R.S."/>
            <person name="Lubbers R.J."/>
            <person name="Makela M.R."/>
            <person name="Barry K."/>
            <person name="Chovatia M."/>
            <person name="Clum A."/>
            <person name="Daum C."/>
            <person name="Haridas S."/>
            <person name="He G."/>
            <person name="LaButti K."/>
            <person name="Lipzen A."/>
            <person name="Mondo S."/>
            <person name="Riley R."/>
            <person name="Salamov A."/>
            <person name="Simmons B.A."/>
            <person name="Magnuson J.K."/>
            <person name="Henrissat B."/>
            <person name="Mortensen U.H."/>
            <person name="Larsen T.O."/>
            <person name="Devries R.P."/>
            <person name="Grigoriev I.V."/>
            <person name="Machida M."/>
            <person name="Baker S.E."/>
            <person name="Andersen M.R."/>
        </authorList>
    </citation>
    <scope>NUCLEOTIDE SEQUENCE [LARGE SCALE GENOMIC DNA]</scope>
    <source>
        <strain evidence="1 2">IBT 18842</strain>
    </source>
</reference>
<dbReference type="Proteomes" id="UP000325780">
    <property type="component" value="Unassembled WGS sequence"/>
</dbReference>
<dbReference type="AlphaFoldDB" id="A0A5N6TW59"/>
<sequence>MLSRGCGVLLIMFDCGVKGTIYKQAYYLSSSFRIYRLEIRCRHWLETWTQIMNGLQLCKTFQVSKLLLAFRLM</sequence>
<protein>
    <submittedName>
        <fullName evidence="1">Uncharacterized protein</fullName>
    </submittedName>
</protein>
<feature type="non-terminal residue" evidence="1">
    <location>
        <position position="73"/>
    </location>
</feature>
<proteinExistence type="predicted"/>
<name>A0A5N6TW59_ASPAV</name>
<gene>
    <name evidence="1" type="ORF">BDV25DRAFT_154008</name>
</gene>
<accession>A0A5N6TW59</accession>
<evidence type="ECO:0000313" key="2">
    <source>
        <dbReference type="Proteomes" id="UP000325780"/>
    </source>
</evidence>
<keyword evidence="2" id="KW-1185">Reference proteome</keyword>
<organism evidence="1 2">
    <name type="scientific">Aspergillus avenaceus</name>
    <dbReference type="NCBI Taxonomy" id="36643"/>
    <lineage>
        <taxon>Eukaryota</taxon>
        <taxon>Fungi</taxon>
        <taxon>Dikarya</taxon>
        <taxon>Ascomycota</taxon>
        <taxon>Pezizomycotina</taxon>
        <taxon>Eurotiomycetes</taxon>
        <taxon>Eurotiomycetidae</taxon>
        <taxon>Eurotiales</taxon>
        <taxon>Aspergillaceae</taxon>
        <taxon>Aspergillus</taxon>
        <taxon>Aspergillus subgen. Circumdati</taxon>
    </lineage>
</organism>
<evidence type="ECO:0000313" key="1">
    <source>
        <dbReference type="EMBL" id="KAE8150623.1"/>
    </source>
</evidence>
<dbReference type="EMBL" id="ML742089">
    <property type="protein sequence ID" value="KAE8150623.1"/>
    <property type="molecule type" value="Genomic_DNA"/>
</dbReference>